<evidence type="ECO:0000256" key="7">
    <source>
        <dbReference type="ARBA" id="ARBA00023136"/>
    </source>
</evidence>
<dbReference type="SMART" id="SM00155">
    <property type="entry name" value="PLDc"/>
    <property type="match status" value="2"/>
</dbReference>
<sequence length="410" mass="47301">MLKKCTFILLLFVVPIVSNKAQVITSDSLVRCFLTQSGIPITDDNTVILLKNGQEKFDDLFSVIKKAQHHIHLEYFNLRNDSIGTELFNLLAFKAEQGLEVRVLFDAFGNLSNNRSLKNKHLKALRERGIEIVRFDPVNFPYINHAFHRDHRKIAIIDGKIGYTGGMNVADYYIQGLPEIGDWHDAHIRIEGSAVKYMQEFFLSFWNKNTKQNIGGEPYFPPPKEQRAGKKVAIIDRTPKVTPKLIRHTYIRSIRSAQKSVQIVNPYFLPTRSIKKELYEAINRGINVEILLSSESDISFTPEASFYAVHKLMKRGAQIYLYNGGFHHSKIMMVDNAFSTVGSANLNSRSLCYDYENNAYIFDKETTNELVNMFETDKMQSTLLTPEIWKKRSKWKRFVGWFARFLTPVL</sequence>
<dbReference type="NCBIfam" id="TIGR04265">
    <property type="entry name" value="bac_cardiolipin"/>
    <property type="match status" value="1"/>
</dbReference>
<dbReference type="EC" id="2.7.8.-" evidence="9"/>
<keyword evidence="3 9" id="KW-0808">Transferase</keyword>
<name>A0A5J4SHU5_9ZZZZ</name>
<evidence type="ECO:0000256" key="6">
    <source>
        <dbReference type="ARBA" id="ARBA00022989"/>
    </source>
</evidence>
<dbReference type="GO" id="GO:0032049">
    <property type="term" value="P:cardiolipin biosynthetic process"/>
    <property type="evidence" value="ECO:0007669"/>
    <property type="project" value="InterPro"/>
</dbReference>
<gene>
    <name evidence="9" type="ORF">EZS27_006964</name>
</gene>
<dbReference type="AlphaFoldDB" id="A0A5J4SHU5"/>
<dbReference type="Gene3D" id="3.30.870.10">
    <property type="entry name" value="Endonuclease Chain A"/>
    <property type="match status" value="2"/>
</dbReference>
<feature type="domain" description="PLD phosphodiesterase" evidence="8">
    <location>
        <begin position="146"/>
        <end position="173"/>
    </location>
</feature>
<evidence type="ECO:0000313" key="9">
    <source>
        <dbReference type="EMBL" id="KAA6345468.1"/>
    </source>
</evidence>
<reference evidence="9" key="1">
    <citation type="submission" date="2019-03" db="EMBL/GenBank/DDBJ databases">
        <title>Single cell metagenomics reveals metabolic interactions within the superorganism composed of flagellate Streblomastix strix and complex community of Bacteroidetes bacteria on its surface.</title>
        <authorList>
            <person name="Treitli S.C."/>
            <person name="Kolisko M."/>
            <person name="Husnik F."/>
            <person name="Keeling P."/>
            <person name="Hampl V."/>
        </authorList>
    </citation>
    <scope>NUCLEOTIDE SEQUENCE</scope>
    <source>
        <strain evidence="9">STM</strain>
    </source>
</reference>
<keyword evidence="6" id="KW-1133">Transmembrane helix</keyword>
<evidence type="ECO:0000256" key="5">
    <source>
        <dbReference type="ARBA" id="ARBA00022737"/>
    </source>
</evidence>
<dbReference type="GO" id="GO:0008808">
    <property type="term" value="F:cardiolipin synthase activity"/>
    <property type="evidence" value="ECO:0007669"/>
    <property type="project" value="InterPro"/>
</dbReference>
<evidence type="ECO:0000256" key="3">
    <source>
        <dbReference type="ARBA" id="ARBA00022679"/>
    </source>
</evidence>
<protein>
    <submittedName>
        <fullName evidence="9">Cardiolipin synthase</fullName>
        <ecNumber evidence="9">2.7.8.-</ecNumber>
    </submittedName>
</protein>
<dbReference type="InterPro" id="IPR022924">
    <property type="entry name" value="Cardiolipin_synthase"/>
</dbReference>
<evidence type="ECO:0000256" key="4">
    <source>
        <dbReference type="ARBA" id="ARBA00022692"/>
    </source>
</evidence>
<keyword evidence="7" id="KW-0472">Membrane</keyword>
<dbReference type="Pfam" id="PF13091">
    <property type="entry name" value="PLDc_2"/>
    <property type="match status" value="2"/>
</dbReference>
<dbReference type="PANTHER" id="PTHR21248:SF22">
    <property type="entry name" value="PHOSPHOLIPASE D"/>
    <property type="match status" value="1"/>
</dbReference>
<dbReference type="SUPFAM" id="SSF56024">
    <property type="entry name" value="Phospholipase D/nuclease"/>
    <property type="match status" value="2"/>
</dbReference>
<evidence type="ECO:0000259" key="8">
    <source>
        <dbReference type="PROSITE" id="PS50035"/>
    </source>
</evidence>
<comment type="caution">
    <text evidence="9">The sequence shown here is derived from an EMBL/GenBank/DDBJ whole genome shotgun (WGS) entry which is preliminary data.</text>
</comment>
<dbReference type="GO" id="GO:0005886">
    <property type="term" value="C:plasma membrane"/>
    <property type="evidence" value="ECO:0007669"/>
    <property type="project" value="UniProtKB-SubCell"/>
</dbReference>
<organism evidence="9">
    <name type="scientific">termite gut metagenome</name>
    <dbReference type="NCBI Taxonomy" id="433724"/>
    <lineage>
        <taxon>unclassified sequences</taxon>
        <taxon>metagenomes</taxon>
        <taxon>organismal metagenomes</taxon>
    </lineage>
</organism>
<keyword evidence="4" id="KW-0812">Transmembrane</keyword>
<dbReference type="InterPro" id="IPR025202">
    <property type="entry name" value="PLD-like_dom"/>
</dbReference>
<evidence type="ECO:0000256" key="1">
    <source>
        <dbReference type="ARBA" id="ARBA00004236"/>
    </source>
</evidence>
<accession>A0A5J4SHU5</accession>
<dbReference type="InterPro" id="IPR001736">
    <property type="entry name" value="PLipase_D/transphosphatidylase"/>
</dbReference>
<keyword evidence="5" id="KW-0677">Repeat</keyword>
<dbReference type="EMBL" id="SNRY01000169">
    <property type="protein sequence ID" value="KAA6345468.1"/>
    <property type="molecule type" value="Genomic_DNA"/>
</dbReference>
<proteinExistence type="predicted"/>
<dbReference type="CDD" id="cd09110">
    <property type="entry name" value="PLDc_CLS_1"/>
    <property type="match status" value="1"/>
</dbReference>
<comment type="subcellular location">
    <subcellularLocation>
        <location evidence="1">Cell membrane</location>
    </subcellularLocation>
</comment>
<keyword evidence="2" id="KW-1003">Cell membrane</keyword>
<dbReference type="CDD" id="cd09112">
    <property type="entry name" value="PLDc_CLS_2"/>
    <property type="match status" value="1"/>
</dbReference>
<dbReference type="PANTHER" id="PTHR21248">
    <property type="entry name" value="CARDIOLIPIN SYNTHASE"/>
    <property type="match status" value="1"/>
</dbReference>
<dbReference type="PROSITE" id="PS50035">
    <property type="entry name" value="PLD"/>
    <property type="match status" value="2"/>
</dbReference>
<evidence type="ECO:0000256" key="2">
    <source>
        <dbReference type="ARBA" id="ARBA00022475"/>
    </source>
</evidence>
<feature type="domain" description="PLD phosphodiesterase" evidence="8">
    <location>
        <begin position="323"/>
        <end position="350"/>
    </location>
</feature>